<dbReference type="InterPro" id="IPR008758">
    <property type="entry name" value="Peptidase_S28"/>
</dbReference>
<keyword evidence="5" id="KW-0325">Glycoprotein</keyword>
<feature type="signal peptide" evidence="6">
    <location>
        <begin position="1"/>
        <end position="22"/>
    </location>
</feature>
<evidence type="ECO:0000313" key="8">
    <source>
        <dbReference type="EnsemblFungi" id="MAPG_00410T0"/>
    </source>
</evidence>
<evidence type="ECO:0000256" key="4">
    <source>
        <dbReference type="ARBA" id="ARBA00022801"/>
    </source>
</evidence>
<dbReference type="PANTHER" id="PTHR11010">
    <property type="entry name" value="PROTEASE S28 PRO-X CARBOXYPEPTIDASE-RELATED"/>
    <property type="match status" value="1"/>
</dbReference>
<dbReference type="SUPFAM" id="SSF53474">
    <property type="entry name" value="alpha/beta-Hydrolases"/>
    <property type="match status" value="1"/>
</dbReference>
<keyword evidence="4" id="KW-0378">Hydrolase</keyword>
<evidence type="ECO:0008006" key="10">
    <source>
        <dbReference type="Google" id="ProtNLM"/>
    </source>
</evidence>
<reference evidence="8" key="4">
    <citation type="journal article" date="2015" name="G3 (Bethesda)">
        <title>Genome sequences of three phytopathogenic species of the Magnaporthaceae family of fungi.</title>
        <authorList>
            <person name="Okagaki L.H."/>
            <person name="Nunes C.C."/>
            <person name="Sailsbery J."/>
            <person name="Clay B."/>
            <person name="Brown D."/>
            <person name="John T."/>
            <person name="Oh Y."/>
            <person name="Young N."/>
            <person name="Fitzgerald M."/>
            <person name="Haas B.J."/>
            <person name="Zeng Q."/>
            <person name="Young S."/>
            <person name="Adiconis X."/>
            <person name="Fan L."/>
            <person name="Levin J.Z."/>
            <person name="Mitchell T.K."/>
            <person name="Okubara P.A."/>
            <person name="Farman M.L."/>
            <person name="Kohn L.M."/>
            <person name="Birren B."/>
            <person name="Ma L.-J."/>
            <person name="Dean R.A."/>
        </authorList>
    </citation>
    <scope>NUCLEOTIDE SEQUENCE</scope>
    <source>
        <strain evidence="8">ATCC 64411 / 73-15</strain>
    </source>
</reference>
<dbReference type="Proteomes" id="UP000011715">
    <property type="component" value="Unassembled WGS sequence"/>
</dbReference>
<keyword evidence="3 6" id="KW-0732">Signal</keyword>
<evidence type="ECO:0000256" key="3">
    <source>
        <dbReference type="ARBA" id="ARBA00022729"/>
    </source>
</evidence>
<accession>A0A0C4DKX8</accession>
<dbReference type="Pfam" id="PF05577">
    <property type="entry name" value="Peptidase_S28"/>
    <property type="match status" value="1"/>
</dbReference>
<dbReference type="InterPro" id="IPR029058">
    <property type="entry name" value="AB_hydrolase_fold"/>
</dbReference>
<reference evidence="7" key="2">
    <citation type="submission" date="2010-05" db="EMBL/GenBank/DDBJ databases">
        <title>The Genome Sequence of Magnaporthe poae strain ATCC 64411.</title>
        <authorList>
            <consortium name="The Broad Institute Genome Sequencing Platform"/>
            <consortium name="Broad Institute Genome Sequencing Center for Infectious Disease"/>
            <person name="Ma L.-J."/>
            <person name="Dead R."/>
            <person name="Young S."/>
            <person name="Zeng Q."/>
            <person name="Koehrsen M."/>
            <person name="Alvarado L."/>
            <person name="Berlin A."/>
            <person name="Chapman S.B."/>
            <person name="Chen Z."/>
            <person name="Freedman E."/>
            <person name="Gellesch M."/>
            <person name="Goldberg J."/>
            <person name="Griggs A."/>
            <person name="Gujja S."/>
            <person name="Heilman E.R."/>
            <person name="Heiman D."/>
            <person name="Hepburn T."/>
            <person name="Howarth C."/>
            <person name="Jen D."/>
            <person name="Larson L."/>
            <person name="Mehta T."/>
            <person name="Neiman D."/>
            <person name="Pearson M."/>
            <person name="Roberts A."/>
            <person name="Saif S."/>
            <person name="Shea T."/>
            <person name="Shenoy N."/>
            <person name="Sisk P."/>
            <person name="Stolte C."/>
            <person name="Sykes S."/>
            <person name="Walk T."/>
            <person name="White J."/>
            <person name="Yandava C."/>
            <person name="Haas B."/>
            <person name="Nusbaum C."/>
            <person name="Birren B."/>
        </authorList>
    </citation>
    <scope>NUCLEOTIDE SEQUENCE</scope>
    <source>
        <strain evidence="7">ATCC 64411</strain>
    </source>
</reference>
<dbReference type="AlphaFoldDB" id="A0A0C4DKX8"/>
<sequence>MKLITALTLLGAVADQVTVALAKGSSFGPPRPMGHPFSMEDALAMDAAAAGAGTAEERTALDRRQSDRFGTEAFFDQLIDHKNPSLGTFKQRYWYNAERYAGPGSPIVMYNAGESDARDFTGYMSNWTMSGLLAQNVGGAAIVLEHRYWGKSSPYSVMTIANLTHLNIDNAIADMTRFAREVELPFAPKAATDPAKAPWVLFGTSYSGALAAFTERLDPGVFWAYYGSSAAIHSIGNFWHYFRPVQLGMPRNCSADVNRVLAKIDSVLLNGTADDRVALKTRFGLQTVEDLDFADALAKGPYQWQYTDYSTGYGDFYQWCDYVENAHPKAYPNATAPGPDGVGADKALEGYARWMKEVLIPKTCDSDDMVDCFGHLDPNNTWYTNFTVSFAGGNRPWQWLVCNEPLQSWPNGAPEGYPTLHSRLIQMPYQESGCRLMFREQKVGNEVYTYGMARGLTADDVNRRMLGGFNYAKPTHRLLYVNGEFDPWLDETVSSVLRPGGPMRSTDAQPVLILPGGGHATDMLAYMGDYNAGAKKVQEQAMAIMVKWVKEHPSMKGR</sequence>
<evidence type="ECO:0000313" key="7">
    <source>
        <dbReference type="EMBL" id="KLU81319.1"/>
    </source>
</evidence>
<feature type="chain" id="PRO_5009385160" description="Endoprotease" evidence="6">
    <location>
        <begin position="23"/>
        <end position="558"/>
    </location>
</feature>
<dbReference type="EnsemblFungi" id="MAPG_00410T0">
    <property type="protein sequence ID" value="MAPG_00410T0"/>
    <property type="gene ID" value="MAPG_00410"/>
</dbReference>
<dbReference type="OrthoDB" id="1735038at2759"/>
<keyword evidence="2" id="KW-0645">Protease</keyword>
<comment type="similarity">
    <text evidence="1">Belongs to the peptidase S28 family.</text>
</comment>
<dbReference type="PANTHER" id="PTHR11010:SF23">
    <property type="entry name" value="SERINE PEPTIDASE"/>
    <property type="match status" value="1"/>
</dbReference>
<name>A0A0C4DKX8_MAGP6</name>
<gene>
    <name evidence="7" type="ORF">MAPG_00410</name>
</gene>
<organism evidence="8 9">
    <name type="scientific">Magnaporthiopsis poae (strain ATCC 64411 / 73-15)</name>
    <name type="common">Kentucky bluegrass fungus</name>
    <name type="synonym">Magnaporthe poae</name>
    <dbReference type="NCBI Taxonomy" id="644358"/>
    <lineage>
        <taxon>Eukaryota</taxon>
        <taxon>Fungi</taxon>
        <taxon>Dikarya</taxon>
        <taxon>Ascomycota</taxon>
        <taxon>Pezizomycotina</taxon>
        <taxon>Sordariomycetes</taxon>
        <taxon>Sordariomycetidae</taxon>
        <taxon>Magnaporthales</taxon>
        <taxon>Magnaporthaceae</taxon>
        <taxon>Magnaporthiopsis</taxon>
    </lineage>
</organism>
<dbReference type="EMBL" id="GL876966">
    <property type="protein sequence ID" value="KLU81319.1"/>
    <property type="molecule type" value="Genomic_DNA"/>
</dbReference>
<evidence type="ECO:0000256" key="5">
    <source>
        <dbReference type="ARBA" id="ARBA00023180"/>
    </source>
</evidence>
<proteinExistence type="inferred from homology"/>
<evidence type="ECO:0000256" key="6">
    <source>
        <dbReference type="SAM" id="SignalP"/>
    </source>
</evidence>
<reference evidence="7" key="3">
    <citation type="submission" date="2011-03" db="EMBL/GenBank/DDBJ databases">
        <title>Annotation of Magnaporthe poae ATCC 64411.</title>
        <authorList>
            <person name="Ma L.-J."/>
            <person name="Dead R."/>
            <person name="Young S.K."/>
            <person name="Zeng Q."/>
            <person name="Gargeya S."/>
            <person name="Fitzgerald M."/>
            <person name="Haas B."/>
            <person name="Abouelleil A."/>
            <person name="Alvarado L."/>
            <person name="Arachchi H.M."/>
            <person name="Berlin A."/>
            <person name="Brown A."/>
            <person name="Chapman S.B."/>
            <person name="Chen Z."/>
            <person name="Dunbar C."/>
            <person name="Freedman E."/>
            <person name="Gearin G."/>
            <person name="Gellesch M."/>
            <person name="Goldberg J."/>
            <person name="Griggs A."/>
            <person name="Gujja S."/>
            <person name="Heiman D."/>
            <person name="Howarth C."/>
            <person name="Larson L."/>
            <person name="Lui A."/>
            <person name="MacDonald P.J.P."/>
            <person name="Mehta T."/>
            <person name="Montmayeur A."/>
            <person name="Murphy C."/>
            <person name="Neiman D."/>
            <person name="Pearson M."/>
            <person name="Priest M."/>
            <person name="Roberts A."/>
            <person name="Saif S."/>
            <person name="Shea T."/>
            <person name="Shenoy N."/>
            <person name="Sisk P."/>
            <person name="Stolte C."/>
            <person name="Sykes S."/>
            <person name="Yandava C."/>
            <person name="Wortman J."/>
            <person name="Nusbaum C."/>
            <person name="Birren B."/>
        </authorList>
    </citation>
    <scope>NUCLEOTIDE SEQUENCE</scope>
    <source>
        <strain evidence="7">ATCC 64411</strain>
    </source>
</reference>
<dbReference type="GO" id="GO:0008239">
    <property type="term" value="F:dipeptidyl-peptidase activity"/>
    <property type="evidence" value="ECO:0007669"/>
    <property type="project" value="TreeGrafter"/>
</dbReference>
<reference evidence="8" key="5">
    <citation type="submission" date="2015-06" db="UniProtKB">
        <authorList>
            <consortium name="EnsemblFungi"/>
        </authorList>
    </citation>
    <scope>IDENTIFICATION</scope>
    <source>
        <strain evidence="8">ATCC 64411</strain>
    </source>
</reference>
<evidence type="ECO:0000256" key="2">
    <source>
        <dbReference type="ARBA" id="ARBA00022670"/>
    </source>
</evidence>
<dbReference type="MEROPS" id="S28.004"/>
<evidence type="ECO:0000313" key="9">
    <source>
        <dbReference type="Proteomes" id="UP000011715"/>
    </source>
</evidence>
<reference evidence="9" key="1">
    <citation type="submission" date="2010-05" db="EMBL/GenBank/DDBJ databases">
        <title>The genome sequence of Magnaporthe poae strain ATCC 64411.</title>
        <authorList>
            <person name="Ma L.-J."/>
            <person name="Dead R."/>
            <person name="Young S."/>
            <person name="Zeng Q."/>
            <person name="Koehrsen M."/>
            <person name="Alvarado L."/>
            <person name="Berlin A."/>
            <person name="Chapman S.B."/>
            <person name="Chen Z."/>
            <person name="Freedman E."/>
            <person name="Gellesch M."/>
            <person name="Goldberg J."/>
            <person name="Griggs A."/>
            <person name="Gujja S."/>
            <person name="Heilman E.R."/>
            <person name="Heiman D."/>
            <person name="Hepburn T."/>
            <person name="Howarth C."/>
            <person name="Jen D."/>
            <person name="Larson L."/>
            <person name="Mehta T."/>
            <person name="Neiman D."/>
            <person name="Pearson M."/>
            <person name="Roberts A."/>
            <person name="Saif S."/>
            <person name="Shea T."/>
            <person name="Shenoy N."/>
            <person name="Sisk P."/>
            <person name="Stolte C."/>
            <person name="Sykes S."/>
            <person name="Walk T."/>
            <person name="White J."/>
            <person name="Yandava C."/>
            <person name="Haas B."/>
            <person name="Nusbaum C."/>
            <person name="Birren B."/>
        </authorList>
    </citation>
    <scope>NUCLEOTIDE SEQUENCE [LARGE SCALE GENOMIC DNA]</scope>
    <source>
        <strain evidence="9">ATCC 64411 / 73-15</strain>
    </source>
</reference>
<evidence type="ECO:0000256" key="1">
    <source>
        <dbReference type="ARBA" id="ARBA00011079"/>
    </source>
</evidence>
<dbReference type="Gene3D" id="3.40.50.1820">
    <property type="entry name" value="alpha/beta hydrolase"/>
    <property type="match status" value="2"/>
</dbReference>
<dbReference type="VEuPathDB" id="FungiDB:MAPG_00410"/>
<dbReference type="EMBL" id="ADBL01000095">
    <property type="status" value="NOT_ANNOTATED_CDS"/>
    <property type="molecule type" value="Genomic_DNA"/>
</dbReference>
<dbReference type="GO" id="GO:0070008">
    <property type="term" value="F:serine-type exopeptidase activity"/>
    <property type="evidence" value="ECO:0007669"/>
    <property type="project" value="InterPro"/>
</dbReference>
<keyword evidence="9" id="KW-1185">Reference proteome</keyword>
<dbReference type="eggNOG" id="KOG2182">
    <property type="taxonomic scope" value="Eukaryota"/>
</dbReference>
<dbReference type="GO" id="GO:0006508">
    <property type="term" value="P:proteolysis"/>
    <property type="evidence" value="ECO:0007669"/>
    <property type="project" value="UniProtKB-KW"/>
</dbReference>
<protein>
    <recommendedName>
        <fullName evidence="10">Endoprotease</fullName>
    </recommendedName>
</protein>